<accession>A0A7Y6BY65</accession>
<reference evidence="1 2" key="1">
    <citation type="submission" date="2020-05" db="EMBL/GenBank/DDBJ databases">
        <title>Genome Sequencing of Type Strains.</title>
        <authorList>
            <person name="Lemaire J.F."/>
            <person name="Inderbitzin P."/>
            <person name="Gregorio O.A."/>
            <person name="Collins S.B."/>
            <person name="Wespe N."/>
            <person name="Knight-Connoni V."/>
        </authorList>
    </citation>
    <scope>NUCLEOTIDE SEQUENCE [LARGE SCALE GENOMIC DNA]</scope>
    <source>
        <strain evidence="1 2">LMG 21957</strain>
    </source>
</reference>
<evidence type="ECO:0000313" key="1">
    <source>
        <dbReference type="EMBL" id="NUU76129.1"/>
    </source>
</evidence>
<dbReference type="EMBL" id="JABMCB010000178">
    <property type="protein sequence ID" value="NUU76129.1"/>
    <property type="molecule type" value="Genomic_DNA"/>
</dbReference>
<protein>
    <submittedName>
        <fullName evidence="1">Uncharacterized protein</fullName>
    </submittedName>
</protein>
<evidence type="ECO:0000313" key="2">
    <source>
        <dbReference type="Proteomes" id="UP000526125"/>
    </source>
</evidence>
<keyword evidence="2" id="KW-1185">Reference proteome</keyword>
<dbReference type="RefSeq" id="WP_175395856.1">
    <property type="nucleotide sequence ID" value="NZ_JABMCB010000178.1"/>
</dbReference>
<proteinExistence type="predicted"/>
<name>A0A7Y6BY65_9BACL</name>
<dbReference type="AlphaFoldDB" id="A0A7Y6BY65"/>
<sequence length="203" mass="23463">MGWSEFRAIPFEYNDEVRQIDEQLLRLVAARKNITGAVQYHPPQEIIDEWVTSLDMKEEDIRYVIRNVQPMPQMHFFPREELPLIGVVSIMKKAVIDSCEYLITHSMQYETESIVHLEIQYKGKEAERVHVVPHLALEIISGQGYMTMRHSSRGGGGDTQMSFRVVPALPSSLENIQFSLIPSIPELEHKIEEVILDKQVDFE</sequence>
<organism evidence="1 2">
    <name type="scientific">Paenibacillus xylanilyticus</name>
    <dbReference type="NCBI Taxonomy" id="248903"/>
    <lineage>
        <taxon>Bacteria</taxon>
        <taxon>Bacillati</taxon>
        <taxon>Bacillota</taxon>
        <taxon>Bacilli</taxon>
        <taxon>Bacillales</taxon>
        <taxon>Paenibacillaceae</taxon>
        <taxon>Paenibacillus</taxon>
    </lineage>
</organism>
<gene>
    <name evidence="1" type="ORF">HP552_12885</name>
</gene>
<dbReference type="Proteomes" id="UP000526125">
    <property type="component" value="Unassembled WGS sequence"/>
</dbReference>
<comment type="caution">
    <text evidence="1">The sequence shown here is derived from an EMBL/GenBank/DDBJ whole genome shotgun (WGS) entry which is preliminary data.</text>
</comment>